<reference evidence="4" key="1">
    <citation type="submission" date="2018-12" db="EMBL/GenBank/DDBJ databases">
        <title>Tengunoibacter tsumagoiensis gen. nov., sp. nov., Dictyobacter kobayashii sp. nov., D. alpinus sp. nov., and D. joshuensis sp. nov. and description of Dictyobacteraceae fam. nov. within the order Ktedonobacterales isolated from Tengu-no-mugimeshi.</title>
        <authorList>
            <person name="Wang C.M."/>
            <person name="Zheng Y."/>
            <person name="Sakai Y."/>
            <person name="Toyoda A."/>
            <person name="Minakuchi Y."/>
            <person name="Abe K."/>
            <person name="Yokota A."/>
            <person name="Yabe S."/>
        </authorList>
    </citation>
    <scope>NUCLEOTIDE SEQUENCE [LARGE SCALE GENOMIC DNA]</scope>
    <source>
        <strain evidence="4">Uno16</strain>
    </source>
</reference>
<dbReference type="OrthoDB" id="9779630at2"/>
<dbReference type="PANTHER" id="PTHR31088">
    <property type="entry name" value="MEMBRANE-ASSOCIATED PROTEIN VIPP1, CHLOROPLASTIC"/>
    <property type="match status" value="1"/>
</dbReference>
<dbReference type="InterPro" id="IPR007157">
    <property type="entry name" value="PspA_VIPP1"/>
</dbReference>
<feature type="coiled-coil region" evidence="2">
    <location>
        <begin position="94"/>
        <end position="124"/>
    </location>
</feature>
<dbReference type="Pfam" id="PF04012">
    <property type="entry name" value="PspA_IM30"/>
    <property type="match status" value="1"/>
</dbReference>
<dbReference type="EMBL" id="BIFT01000001">
    <property type="protein sequence ID" value="GCE28213.1"/>
    <property type="molecule type" value="Genomic_DNA"/>
</dbReference>
<organism evidence="3 4">
    <name type="scientific">Dictyobacter alpinus</name>
    <dbReference type="NCBI Taxonomy" id="2014873"/>
    <lineage>
        <taxon>Bacteria</taxon>
        <taxon>Bacillati</taxon>
        <taxon>Chloroflexota</taxon>
        <taxon>Ktedonobacteria</taxon>
        <taxon>Ktedonobacterales</taxon>
        <taxon>Dictyobacteraceae</taxon>
        <taxon>Dictyobacter</taxon>
    </lineage>
</organism>
<dbReference type="RefSeq" id="WP_126628457.1">
    <property type="nucleotide sequence ID" value="NZ_BIFT01000001.1"/>
</dbReference>
<evidence type="ECO:0000256" key="1">
    <source>
        <dbReference type="ARBA" id="ARBA00043985"/>
    </source>
</evidence>
<comment type="similarity">
    <text evidence="1">Belongs to the PspA/Vipp/IM30 family.</text>
</comment>
<dbReference type="AlphaFoldDB" id="A0A402B9Y5"/>
<evidence type="ECO:0000313" key="4">
    <source>
        <dbReference type="Proteomes" id="UP000287171"/>
    </source>
</evidence>
<dbReference type="Proteomes" id="UP000287171">
    <property type="component" value="Unassembled WGS sequence"/>
</dbReference>
<keyword evidence="4" id="KW-1185">Reference proteome</keyword>
<dbReference type="PANTHER" id="PTHR31088:SF6">
    <property type="entry name" value="PHAGE SHOCK PROTEIN A"/>
    <property type="match status" value="1"/>
</dbReference>
<proteinExistence type="inferred from homology"/>
<protein>
    <submittedName>
        <fullName evidence="3">Phage shock protein A</fullName>
    </submittedName>
</protein>
<keyword evidence="2" id="KW-0175">Coiled coil</keyword>
<accession>A0A402B9Y5</accession>
<evidence type="ECO:0000256" key="2">
    <source>
        <dbReference type="SAM" id="Coils"/>
    </source>
</evidence>
<gene>
    <name evidence="3" type="ORF">KDA_36970</name>
</gene>
<sequence length="253" mass="28463">MGLFSRFMNLFRIRASSALDKAEDPGQVMDYSYGKQLEQLQQLKRSIADVVTQEKRLELQQKQVADKVTTLDRQAQQALQANREDLARLALQRKETLIVQLTSYEQQIAQLKAQEEKLITMERNVSSRVETFRTQKEMVKAQYGAAQAQVKINEALTGISQEMTEMNLAMQRAQDKVLTMQARANAMDSLIEQGALGEQGLLGAGSSDTLDRELQQITAQQNVEAQLQALKQQLQLEGPNVQQKQIKGPATEL</sequence>
<comment type="caution">
    <text evidence="3">The sequence shown here is derived from an EMBL/GenBank/DDBJ whole genome shotgun (WGS) entry which is preliminary data.</text>
</comment>
<evidence type="ECO:0000313" key="3">
    <source>
        <dbReference type="EMBL" id="GCE28213.1"/>
    </source>
</evidence>
<name>A0A402B9Y5_9CHLR</name>